<reference evidence="4" key="1">
    <citation type="submission" date="2021-05" db="EMBL/GenBank/DDBJ databases">
        <authorList>
            <person name="Khan N."/>
        </authorList>
    </citation>
    <scope>NUCLEOTIDE SEQUENCE</scope>
</reference>
<feature type="domain" description="Zn(2)-C6 fungal-type" evidence="3">
    <location>
        <begin position="36"/>
        <end position="66"/>
    </location>
</feature>
<dbReference type="GO" id="GO:0000981">
    <property type="term" value="F:DNA-binding transcription factor activity, RNA polymerase II-specific"/>
    <property type="evidence" value="ECO:0007669"/>
    <property type="project" value="InterPro"/>
</dbReference>
<accession>A0A8J2NE78</accession>
<feature type="region of interest" description="Disordered" evidence="2">
    <location>
        <begin position="75"/>
        <end position="109"/>
    </location>
</feature>
<dbReference type="PANTHER" id="PTHR47431:SF1">
    <property type="entry name" value="ZN(II)2CYS6 TRANSCRIPTION FACTOR (EUROFUNG)"/>
    <property type="match status" value="1"/>
</dbReference>
<keyword evidence="1" id="KW-0539">Nucleus</keyword>
<evidence type="ECO:0000259" key="3">
    <source>
        <dbReference type="PROSITE" id="PS50048"/>
    </source>
</evidence>
<dbReference type="Proteomes" id="UP000693738">
    <property type="component" value="Unassembled WGS sequence"/>
</dbReference>
<dbReference type="GO" id="GO:0008270">
    <property type="term" value="F:zinc ion binding"/>
    <property type="evidence" value="ECO:0007669"/>
    <property type="project" value="InterPro"/>
</dbReference>
<evidence type="ECO:0000256" key="2">
    <source>
        <dbReference type="SAM" id="MobiDB-lite"/>
    </source>
</evidence>
<name>A0A8J2NE78_FUSEQ</name>
<dbReference type="PROSITE" id="PS50048">
    <property type="entry name" value="ZN2_CY6_FUNGAL_2"/>
    <property type="match status" value="1"/>
</dbReference>
<dbReference type="Pfam" id="PF00172">
    <property type="entry name" value="Zn_clus"/>
    <property type="match status" value="1"/>
</dbReference>
<gene>
    <name evidence="4" type="ORF">FEQUK3_LOCUS7114</name>
</gene>
<dbReference type="EMBL" id="CAJSTJ010000140">
    <property type="protein sequence ID" value="CAG7561398.1"/>
    <property type="molecule type" value="Genomic_DNA"/>
</dbReference>
<dbReference type="SMART" id="SM00066">
    <property type="entry name" value="GAL4"/>
    <property type="match status" value="1"/>
</dbReference>
<feature type="region of interest" description="Disordered" evidence="2">
    <location>
        <begin position="1"/>
        <end position="33"/>
    </location>
</feature>
<feature type="compositionally biased region" description="Basic and acidic residues" evidence="2">
    <location>
        <begin position="575"/>
        <end position="591"/>
    </location>
</feature>
<dbReference type="PANTHER" id="PTHR47431">
    <property type="entry name" value="ZN(II)2CYS6 TRANSCRIPTION FACTOR (EUROFUNG)-RELATED"/>
    <property type="match status" value="1"/>
</dbReference>
<dbReference type="CDD" id="cd00067">
    <property type="entry name" value="GAL4"/>
    <property type="match status" value="1"/>
</dbReference>
<comment type="caution">
    <text evidence="4">The sequence shown here is derived from an EMBL/GenBank/DDBJ whole genome shotgun (WGS) entry which is preliminary data.</text>
</comment>
<sequence>MAGSPQDDTSVETELDSGRKRNRPERSSAQHRASIACIQCRTKHSRCDGYMPSCTRCKNDGKVCQYAKSRRGIRDPKKRNMIKDEASVTDQDARTESTPSPNPPSIDNPLRSQMRLLDLYYANFHVAHSWLPPKPSYENLLRETPIGMRFLEATVDYIGSQYSNMDSTPLWERAYGMFQDHLPLSHWSVQALLSLSIAAFGEQNSAWRSLFSRAREFALQLGLQHKGYADGHNAIIAESCRRTYWGLYIQEMLLNMRDASTGPPLYLAKSNGCPELPCGELEYQTGKFPVQNSPREHSSWGYLIGLMDIHDHYVAQFLNADALEETNQRITSWRLSLRDSRIDRLDNDGMADMILYHALALSYGLQIHFNKNEAVEITRGHSDYGGLSQGSLATEPGVSLPLQASLRLISLFIHFRPEKYSPSCIPYLGMVLGPLTTHSAHISRAKFLLDILKRSGKSWSRSKTLSKDLEDTLMSATHGTSHTAQFPAMTAVPDTHSVPHPYNPFWCMPNTAEYIGSWPECTAQSGMAWSGMMPQDFGDGSISSTVATTSGESFQSFNIEAEGSDGRSGTLSPHVKTEAQWDVGREHRGIS</sequence>
<proteinExistence type="predicted"/>
<evidence type="ECO:0000313" key="5">
    <source>
        <dbReference type="Proteomes" id="UP000693738"/>
    </source>
</evidence>
<feature type="region of interest" description="Disordered" evidence="2">
    <location>
        <begin position="560"/>
        <end position="591"/>
    </location>
</feature>
<organism evidence="4 5">
    <name type="scientific">Fusarium equiseti</name>
    <name type="common">Fusarium scirpi</name>
    <dbReference type="NCBI Taxonomy" id="61235"/>
    <lineage>
        <taxon>Eukaryota</taxon>
        <taxon>Fungi</taxon>
        <taxon>Dikarya</taxon>
        <taxon>Ascomycota</taxon>
        <taxon>Pezizomycotina</taxon>
        <taxon>Sordariomycetes</taxon>
        <taxon>Hypocreomycetidae</taxon>
        <taxon>Hypocreales</taxon>
        <taxon>Nectriaceae</taxon>
        <taxon>Fusarium</taxon>
        <taxon>Fusarium incarnatum-equiseti species complex</taxon>
    </lineage>
</organism>
<dbReference type="AlphaFoldDB" id="A0A8J2NE78"/>
<dbReference type="InterPro" id="IPR001138">
    <property type="entry name" value="Zn2Cys6_DnaBD"/>
</dbReference>
<feature type="compositionally biased region" description="Basic and acidic residues" evidence="2">
    <location>
        <begin position="16"/>
        <end position="28"/>
    </location>
</feature>
<feature type="compositionally biased region" description="Basic and acidic residues" evidence="2">
    <location>
        <begin position="81"/>
        <end position="95"/>
    </location>
</feature>
<protein>
    <recommendedName>
        <fullName evidence="3">Zn(2)-C6 fungal-type domain-containing protein</fullName>
    </recommendedName>
</protein>
<evidence type="ECO:0000313" key="4">
    <source>
        <dbReference type="EMBL" id="CAG7561398.1"/>
    </source>
</evidence>
<dbReference type="PROSITE" id="PS00463">
    <property type="entry name" value="ZN2_CY6_FUNGAL_1"/>
    <property type="match status" value="1"/>
</dbReference>
<dbReference type="CDD" id="cd12148">
    <property type="entry name" value="fungal_TF_MHR"/>
    <property type="match status" value="1"/>
</dbReference>
<evidence type="ECO:0000256" key="1">
    <source>
        <dbReference type="ARBA" id="ARBA00023242"/>
    </source>
</evidence>